<protein>
    <submittedName>
        <fullName evidence="10">Transmembrane and coiled-coil domains protein 2</fullName>
    </submittedName>
</protein>
<feature type="compositionally biased region" description="Polar residues" evidence="8">
    <location>
        <begin position="355"/>
        <end position="378"/>
    </location>
</feature>
<dbReference type="PANTHER" id="PTHR17613">
    <property type="entry name" value="CEREBRAL PROTEIN-11-RELATED"/>
    <property type="match status" value="1"/>
</dbReference>
<keyword evidence="3 9" id="KW-0812">Transmembrane</keyword>
<evidence type="ECO:0000256" key="2">
    <source>
        <dbReference type="ARBA" id="ARBA00008108"/>
    </source>
</evidence>
<keyword evidence="11" id="KW-1185">Reference proteome</keyword>
<feature type="region of interest" description="Disordered" evidence="8">
    <location>
        <begin position="142"/>
        <end position="162"/>
    </location>
</feature>
<evidence type="ECO:0000256" key="7">
    <source>
        <dbReference type="SAM" id="Coils"/>
    </source>
</evidence>
<keyword evidence="5 7" id="KW-0175">Coiled coil</keyword>
<accession>A0A4C1UR04</accession>
<reference evidence="10 11" key="1">
    <citation type="journal article" date="2019" name="Commun. Biol.">
        <title>The bagworm genome reveals a unique fibroin gene that provides high tensile strength.</title>
        <authorList>
            <person name="Kono N."/>
            <person name="Nakamura H."/>
            <person name="Ohtoshi R."/>
            <person name="Tomita M."/>
            <person name="Numata K."/>
            <person name="Arakawa K."/>
        </authorList>
    </citation>
    <scope>NUCLEOTIDE SEQUENCE [LARGE SCALE GENOMIC DNA]</scope>
</reference>
<sequence>MDTLQVGHGHGHSKGSSRSQSPAAEALVRDPAVVTDDALIRSRVQSPSTAHHVSETSSGSSSRHGERGLHHAKTHSRDLGSSPLGAATPASVGPTHNSTRDLEDSPQKKMLAGLMAQSEFPGAVYSPNVSYALSSADEYSPAYRSQDDYSNTDENDSPNVTSTRAQTAIAQLTSKIERTKDLIRLEQTIRDDNVNEYLKLAANADKQQLQRIKAVFEKKNQKSAHCIAQLQKKLEGYNKRIKNWEQHGNSGQAHRQPREMLRDVGQGLKNVGGNIRDGITGLGGSVMAAPREFAHLFSRSNRFGSADNITQLAANASSEGSRASEGGEAAAAGAPRGSTLPRAATSPGAKFTPEASPSSSVTSEGAPYPTQTGSNNMSEAAFTLKPILNELRERREDYERLAEKLDSFKNLSAEVSYLSGALQEERFKTERLEEQINDLTELHQNEVENLKQALTDVEEKVQYQSEERIRDIHEALDLCQTKISKLEQWMAGAGAGGGGLGAGGEPAAHALPPRLLLVKLLNVALTLLQLVLLLVATVAGIAMPFLRTRVRVLTTSVAVMVGVMVLNQWPEVTQLTANLARRLNDYLLSERRNVLTSLKQLTHKYRAAAAVGWLGGQPRMRREAAQGSVRTGNTVDITVLVTITFSCDAQDTRVLAQMV</sequence>
<dbReference type="OrthoDB" id="10072335at2759"/>
<evidence type="ECO:0000256" key="6">
    <source>
        <dbReference type="ARBA" id="ARBA00023136"/>
    </source>
</evidence>
<dbReference type="GO" id="GO:0016020">
    <property type="term" value="C:membrane"/>
    <property type="evidence" value="ECO:0007669"/>
    <property type="project" value="UniProtKB-SubCell"/>
</dbReference>
<dbReference type="InterPro" id="IPR019394">
    <property type="entry name" value="TEX28/TMCC"/>
</dbReference>
<feature type="coiled-coil region" evidence="7">
    <location>
        <begin position="388"/>
        <end position="467"/>
    </location>
</feature>
<keyword evidence="6 9" id="KW-0472">Membrane</keyword>
<organism evidence="10 11">
    <name type="scientific">Eumeta variegata</name>
    <name type="common">Bagworm moth</name>
    <name type="synonym">Eumeta japonica</name>
    <dbReference type="NCBI Taxonomy" id="151549"/>
    <lineage>
        <taxon>Eukaryota</taxon>
        <taxon>Metazoa</taxon>
        <taxon>Ecdysozoa</taxon>
        <taxon>Arthropoda</taxon>
        <taxon>Hexapoda</taxon>
        <taxon>Insecta</taxon>
        <taxon>Pterygota</taxon>
        <taxon>Neoptera</taxon>
        <taxon>Endopterygota</taxon>
        <taxon>Lepidoptera</taxon>
        <taxon>Glossata</taxon>
        <taxon>Ditrysia</taxon>
        <taxon>Tineoidea</taxon>
        <taxon>Psychidae</taxon>
        <taxon>Oiketicinae</taxon>
        <taxon>Eumeta</taxon>
    </lineage>
</organism>
<evidence type="ECO:0000256" key="8">
    <source>
        <dbReference type="SAM" id="MobiDB-lite"/>
    </source>
</evidence>
<dbReference type="AlphaFoldDB" id="A0A4C1UR04"/>
<keyword evidence="4 9" id="KW-1133">Transmembrane helix</keyword>
<name>A0A4C1UR04_EUMVA</name>
<feature type="region of interest" description="Disordered" evidence="8">
    <location>
        <begin position="1"/>
        <end position="104"/>
    </location>
</feature>
<evidence type="ECO:0000313" key="11">
    <source>
        <dbReference type="Proteomes" id="UP000299102"/>
    </source>
</evidence>
<proteinExistence type="inferred from homology"/>
<dbReference type="GO" id="GO:0012505">
    <property type="term" value="C:endomembrane system"/>
    <property type="evidence" value="ECO:0007669"/>
    <property type="project" value="TreeGrafter"/>
</dbReference>
<dbReference type="PANTHER" id="PTHR17613:SF14">
    <property type="entry name" value="DEMENTIN, ISOFORM H"/>
    <property type="match status" value="1"/>
</dbReference>
<evidence type="ECO:0000313" key="10">
    <source>
        <dbReference type="EMBL" id="GBP28650.1"/>
    </source>
</evidence>
<gene>
    <name evidence="10" type="primary">Tmcc2</name>
    <name evidence="10" type="ORF">EVAR_85849_1</name>
</gene>
<feature type="transmembrane region" description="Helical" evidence="9">
    <location>
        <begin position="520"/>
        <end position="543"/>
    </location>
</feature>
<evidence type="ECO:0000256" key="4">
    <source>
        <dbReference type="ARBA" id="ARBA00022989"/>
    </source>
</evidence>
<feature type="region of interest" description="Disordered" evidence="8">
    <location>
        <begin position="314"/>
        <end position="380"/>
    </location>
</feature>
<dbReference type="EMBL" id="BGZK01000209">
    <property type="protein sequence ID" value="GBP28650.1"/>
    <property type="molecule type" value="Genomic_DNA"/>
</dbReference>
<evidence type="ECO:0000256" key="1">
    <source>
        <dbReference type="ARBA" id="ARBA00004370"/>
    </source>
</evidence>
<comment type="similarity">
    <text evidence="2">Belongs to the TEX28 family.</text>
</comment>
<dbReference type="STRING" id="151549.A0A4C1UR04"/>
<comment type="caution">
    <text evidence="10">The sequence shown here is derived from an EMBL/GenBank/DDBJ whole genome shotgun (WGS) entry which is preliminary data.</text>
</comment>
<comment type="subcellular location">
    <subcellularLocation>
        <location evidence="1">Membrane</location>
    </subcellularLocation>
</comment>
<evidence type="ECO:0000256" key="5">
    <source>
        <dbReference type="ARBA" id="ARBA00023054"/>
    </source>
</evidence>
<evidence type="ECO:0000256" key="3">
    <source>
        <dbReference type="ARBA" id="ARBA00022692"/>
    </source>
</evidence>
<dbReference type="Pfam" id="PF10267">
    <property type="entry name" value="Tmemb_cc2"/>
    <property type="match status" value="1"/>
</dbReference>
<evidence type="ECO:0000256" key="9">
    <source>
        <dbReference type="SAM" id="Phobius"/>
    </source>
</evidence>
<dbReference type="Proteomes" id="UP000299102">
    <property type="component" value="Unassembled WGS sequence"/>
</dbReference>
<feature type="compositionally biased region" description="Low complexity" evidence="8">
    <location>
        <begin position="314"/>
        <end position="338"/>
    </location>
</feature>